<evidence type="ECO:0000259" key="5">
    <source>
        <dbReference type="PROSITE" id="PS50075"/>
    </source>
</evidence>
<evidence type="ECO:0000256" key="4">
    <source>
        <dbReference type="SAM" id="Phobius"/>
    </source>
</evidence>
<feature type="transmembrane region" description="Helical" evidence="4">
    <location>
        <begin position="656"/>
        <end position="678"/>
    </location>
</feature>
<dbReference type="PANTHER" id="PTHR45527:SF1">
    <property type="entry name" value="FATTY ACID SYNTHASE"/>
    <property type="match status" value="1"/>
</dbReference>
<keyword evidence="2" id="KW-0597">Phosphoprotein</keyword>
<dbReference type="SUPFAM" id="SSF56801">
    <property type="entry name" value="Acetyl-CoA synthetase-like"/>
    <property type="match status" value="1"/>
</dbReference>
<feature type="transmembrane region" description="Helical" evidence="4">
    <location>
        <begin position="1153"/>
        <end position="1176"/>
    </location>
</feature>
<feature type="region of interest" description="Disordered" evidence="3">
    <location>
        <begin position="523"/>
        <end position="552"/>
    </location>
</feature>
<dbReference type="Proteomes" id="UP000518288">
    <property type="component" value="Unassembled WGS sequence"/>
</dbReference>
<dbReference type="GO" id="GO:0005737">
    <property type="term" value="C:cytoplasm"/>
    <property type="evidence" value="ECO:0007669"/>
    <property type="project" value="TreeGrafter"/>
</dbReference>
<organism evidence="6 7">
    <name type="scientific">Sphaerotilus montanus</name>
    <dbReference type="NCBI Taxonomy" id="522889"/>
    <lineage>
        <taxon>Bacteria</taxon>
        <taxon>Pseudomonadati</taxon>
        <taxon>Pseudomonadota</taxon>
        <taxon>Betaproteobacteria</taxon>
        <taxon>Burkholderiales</taxon>
        <taxon>Sphaerotilaceae</taxon>
        <taxon>Sphaerotilus</taxon>
    </lineage>
</organism>
<dbReference type="PROSITE" id="PS00012">
    <property type="entry name" value="PHOSPHOPANTETHEINE"/>
    <property type="match status" value="1"/>
</dbReference>
<evidence type="ECO:0000256" key="1">
    <source>
        <dbReference type="ARBA" id="ARBA00022450"/>
    </source>
</evidence>
<dbReference type="SUPFAM" id="SSF47336">
    <property type="entry name" value="ACP-like"/>
    <property type="match status" value="1"/>
</dbReference>
<keyword evidence="7" id="KW-1185">Reference proteome</keyword>
<dbReference type="NCBIfam" id="TIGR01733">
    <property type="entry name" value="AA-adenyl-dom"/>
    <property type="match status" value="1"/>
</dbReference>
<gene>
    <name evidence="6" type="ORF">BDD16_000203</name>
</gene>
<dbReference type="Gene3D" id="3.40.50.12780">
    <property type="entry name" value="N-terminal domain of ligase-like"/>
    <property type="match status" value="1"/>
</dbReference>
<keyword evidence="1" id="KW-0596">Phosphopantetheine</keyword>
<dbReference type="InterPro" id="IPR010071">
    <property type="entry name" value="AA_adenyl_dom"/>
</dbReference>
<keyword evidence="4" id="KW-1133">Transmembrane helix</keyword>
<dbReference type="SMART" id="SM00823">
    <property type="entry name" value="PKS_PP"/>
    <property type="match status" value="1"/>
</dbReference>
<accession>A0A7Y9QXU2</accession>
<dbReference type="InterPro" id="IPR011004">
    <property type="entry name" value="Trimer_LpxA-like_sf"/>
</dbReference>
<dbReference type="InterPro" id="IPR036736">
    <property type="entry name" value="ACP-like_sf"/>
</dbReference>
<evidence type="ECO:0000313" key="7">
    <source>
        <dbReference type="Proteomes" id="UP000518288"/>
    </source>
</evidence>
<dbReference type="GO" id="GO:0031177">
    <property type="term" value="F:phosphopantetheine binding"/>
    <property type="evidence" value="ECO:0007669"/>
    <property type="project" value="InterPro"/>
</dbReference>
<evidence type="ECO:0000313" key="6">
    <source>
        <dbReference type="EMBL" id="NYG31217.1"/>
    </source>
</evidence>
<dbReference type="EMBL" id="JACCFH010000001">
    <property type="protein sequence ID" value="NYG31217.1"/>
    <property type="molecule type" value="Genomic_DNA"/>
</dbReference>
<dbReference type="Gene3D" id="3.30.300.30">
    <property type="match status" value="1"/>
</dbReference>
<comment type="caution">
    <text evidence="6">The sequence shown here is derived from an EMBL/GenBank/DDBJ whole genome shotgun (WGS) entry which is preliminary data.</text>
</comment>
<dbReference type="InterPro" id="IPR012728">
    <property type="entry name" value="Pls/PosA_C"/>
</dbReference>
<dbReference type="InterPro" id="IPR009081">
    <property type="entry name" value="PP-bd_ACP"/>
</dbReference>
<name>A0A7Y9QXU2_9BURK</name>
<evidence type="ECO:0000256" key="2">
    <source>
        <dbReference type="ARBA" id="ARBA00022553"/>
    </source>
</evidence>
<dbReference type="InterPro" id="IPR020845">
    <property type="entry name" value="AMP-binding_CS"/>
</dbReference>
<proteinExistence type="predicted"/>
<dbReference type="PROSITE" id="PS00455">
    <property type="entry name" value="AMP_BINDING"/>
    <property type="match status" value="1"/>
</dbReference>
<dbReference type="InterPro" id="IPR020806">
    <property type="entry name" value="PKS_PP-bd"/>
</dbReference>
<dbReference type="InterPro" id="IPR045851">
    <property type="entry name" value="AMP-bd_C_sf"/>
</dbReference>
<dbReference type="GO" id="GO:0044550">
    <property type="term" value="P:secondary metabolite biosynthetic process"/>
    <property type="evidence" value="ECO:0007669"/>
    <property type="project" value="TreeGrafter"/>
</dbReference>
<protein>
    <submittedName>
        <fullName evidence="6">Non-ribosomal peptide synthetase-like protein</fullName>
    </submittedName>
</protein>
<dbReference type="Pfam" id="PF00501">
    <property type="entry name" value="AMP-binding"/>
    <property type="match status" value="1"/>
</dbReference>
<keyword evidence="4" id="KW-0812">Transmembrane</keyword>
<feature type="region of interest" description="Disordered" evidence="3">
    <location>
        <begin position="851"/>
        <end position="870"/>
    </location>
</feature>
<dbReference type="Pfam" id="PF00550">
    <property type="entry name" value="PP-binding"/>
    <property type="match status" value="1"/>
</dbReference>
<dbReference type="GO" id="GO:0043041">
    <property type="term" value="P:amino acid activation for nonribosomal peptide biosynthetic process"/>
    <property type="evidence" value="ECO:0007669"/>
    <property type="project" value="TreeGrafter"/>
</dbReference>
<dbReference type="CDD" id="cd05930">
    <property type="entry name" value="A_NRPS"/>
    <property type="match status" value="1"/>
</dbReference>
<dbReference type="InterPro" id="IPR006162">
    <property type="entry name" value="Ppantetheine_attach_site"/>
</dbReference>
<dbReference type="SUPFAM" id="SSF51161">
    <property type="entry name" value="Trimeric LpxA-like enzymes"/>
    <property type="match status" value="3"/>
</dbReference>
<feature type="transmembrane region" description="Helical" evidence="4">
    <location>
        <begin position="1182"/>
        <end position="1202"/>
    </location>
</feature>
<dbReference type="RefSeq" id="WP_218897650.1">
    <property type="nucleotide sequence ID" value="NZ_JACCFH010000001.1"/>
</dbReference>
<keyword evidence="4" id="KW-0472">Membrane</keyword>
<feature type="transmembrane region" description="Helical" evidence="4">
    <location>
        <begin position="880"/>
        <end position="904"/>
    </location>
</feature>
<feature type="transmembrane region" description="Helical" evidence="4">
    <location>
        <begin position="933"/>
        <end position="955"/>
    </location>
</feature>
<dbReference type="PROSITE" id="PS50075">
    <property type="entry name" value="CARRIER"/>
    <property type="match status" value="1"/>
</dbReference>
<dbReference type="NCBIfam" id="TIGR02353">
    <property type="entry name" value="NRPS_term_dom"/>
    <property type="match status" value="1"/>
</dbReference>
<dbReference type="PANTHER" id="PTHR45527">
    <property type="entry name" value="NONRIBOSOMAL PEPTIDE SYNTHETASE"/>
    <property type="match status" value="1"/>
</dbReference>
<dbReference type="InterPro" id="IPR000873">
    <property type="entry name" value="AMP-dep_synth/lig_dom"/>
</dbReference>
<feature type="transmembrane region" description="Helical" evidence="4">
    <location>
        <begin position="733"/>
        <end position="756"/>
    </location>
</feature>
<dbReference type="InterPro" id="IPR042099">
    <property type="entry name" value="ANL_N_sf"/>
</dbReference>
<feature type="domain" description="Carrier" evidence="5">
    <location>
        <begin position="546"/>
        <end position="623"/>
    </location>
</feature>
<sequence length="1364" mass="147539">MDLAHPSPTLLQQPAADHHLRWQPGERLHHLFEARCDALAREGRADRVALCSEEATLTYADLDRRANRLARHLLATGEVRPGDRVALLFDKSVHSHIAMLAVLKLHAAYVPLDPGFPDDRCAFICEDAGVRRVLSVSRYAERLAALPVPGLCVDQLACDTSGERLSAQELADTLPDGAGCDNPLCYVIYTSGSTGRPKGVPIEQAQICNFVRVATETYGYRPDDQVYQGLTMAFDFAVEETWVPLCVGATLHPNQSSTSLLGEDLARFLVARRITALCCVPTLLATIEADLPDLRLLIVSGEACPRDLVQRWATPTRRMLNAYGPTETTVTATLEVLDPAAPVVTIGRPLPTYTVLILAPDERRVLPLGEVGEIVIAGVGVAQGYLNRPDQTARAFIDDFIGVQPNPSGRLYRTGDLGRLRDDGRVEYLGRIDTQVKIRGYRIELSEIESVLMQQDGVRQAVVQPHAFAPGAVELVAYYTLRPGHAGVDPQALRRRLREQLPAFMVPSCYECLAEMPMLASDKADRKSLPPPTGRLPAESAAEDDPPDGPTEQAIAATLAAVLQLDQVPAGAHFFDDLGANSLLMAGLGARLRRTLDRPALSMADLYQHPSVRLLARHLDATAARADAAPSPTTSATAAPHHAHRLAYLGCGVAQVLMVLAYAAAQFWPMLAGLDWLLAETDPLRAFGRAIVLGAGLWVWAVALPVVLKWILIGRWTVREFPAWGTTYLRFWAVRQLLRFNPVVLFAGSPLYSAYLRLLGARIGRRVLVATPLMPVCTDLIDIGDDSVIGRHVLLNGYRVEAGRVRTGAVTIGRGCFIGESTVVDIDTAMGDGSQLGHSSALLPGQRVAAGQRAHGSPAQPTDTDYRRVPDGAPPGRWRLALFSLAQLGWLGLVSLPLPLWALYLVSSEQGQRLEERFSLHLLGHAHPSHWDALGLVALVGAGGLLAGAAVWALVMVTLPRWLSGLLTPGRVYPLYGPHYLLLQWITAWSNSKFHNALAGDSQYATSWLQAIGYRMPALEQTGSNFGMSQTHDVPTLCTFGSGTMVSDGLLVSNTDLSAGQFRVGHAEIGARNFIGNGVLFPAGARTGDNCLLATRTMVPIDGPLRENVGLLGSPCFEIPRSVLRDQPDARLLDPVWRADALRRKRHSNGLTMALFLTARAGGAALAAVVFYGAYVGLPLPGALSLAVGSVAALAVQVLWFIGVDRASLLGRALEPRTDAVLDPAFWRHERFWKLGLAGDSVLMALLRGTPFMGLVWRALGVRVGRQLLDDGGSITEKTLTTLGDHATLGETALIQGHSLEDGLFKSDHIRLGDDVTLGTRAFVHYGVVAGDRVVFDTDTFLMKGEQPAPDSRWHGNPARPVTG</sequence>
<dbReference type="InterPro" id="IPR025110">
    <property type="entry name" value="AMP-bd_C"/>
</dbReference>
<reference evidence="6 7" key="1">
    <citation type="submission" date="2020-07" db="EMBL/GenBank/DDBJ databases">
        <title>Genomic Encyclopedia of Archaeal and Bacterial Type Strains, Phase II (KMG-II): from individual species to whole genera.</title>
        <authorList>
            <person name="Goeker M."/>
        </authorList>
    </citation>
    <scope>NUCLEOTIDE SEQUENCE [LARGE SCALE GENOMIC DNA]</scope>
    <source>
        <strain evidence="6 7">DSM 21226</strain>
    </source>
</reference>
<evidence type="ECO:0000256" key="3">
    <source>
        <dbReference type="SAM" id="MobiDB-lite"/>
    </source>
</evidence>
<dbReference type="Gene3D" id="2.160.10.10">
    <property type="entry name" value="Hexapeptide repeat proteins"/>
    <property type="match status" value="2"/>
</dbReference>
<dbReference type="Gene3D" id="1.10.1200.10">
    <property type="entry name" value="ACP-like"/>
    <property type="match status" value="1"/>
</dbReference>
<dbReference type="Pfam" id="PF13193">
    <property type="entry name" value="AMP-binding_C"/>
    <property type="match status" value="1"/>
</dbReference>
<feature type="transmembrane region" description="Helical" evidence="4">
    <location>
        <begin position="690"/>
        <end position="713"/>
    </location>
</feature>